<reference evidence="1" key="1">
    <citation type="journal article" date="2023" name="Mol. Ecol. Resour.">
        <title>Chromosome-level genome assembly of a triploid poplar Populus alba 'Berolinensis'.</title>
        <authorList>
            <person name="Chen S."/>
            <person name="Yu Y."/>
            <person name="Wang X."/>
            <person name="Wang S."/>
            <person name="Zhang T."/>
            <person name="Zhou Y."/>
            <person name="He R."/>
            <person name="Meng N."/>
            <person name="Wang Y."/>
            <person name="Liu W."/>
            <person name="Liu Z."/>
            <person name="Liu J."/>
            <person name="Guo Q."/>
            <person name="Huang H."/>
            <person name="Sederoff R.R."/>
            <person name="Wang G."/>
            <person name="Qu G."/>
            <person name="Chen S."/>
        </authorList>
    </citation>
    <scope>NUCLEOTIDE SEQUENCE</scope>
    <source>
        <strain evidence="1">SC-2020</strain>
    </source>
</reference>
<name>A0AAD6LMK3_9ROSI</name>
<sequence>MISSDFCRWMCACDQARVINLCDRDIPTSIAGDDGALCWMNDFASSCSSFSSPVRPCISLLECLVFGAVTAEDGALELLLLEAMKTVVTLVVTLVYCFSLSSFYVSSAQDINDGEEDVSQVDGGSSPVWVLGGRRVAKYGEEMVETDSDCCFVGVIIRKTLSTLFKHSANKDTLRIAWFLLVDAIYAEDKVIGGEPAST</sequence>
<comment type="caution">
    <text evidence="1">The sequence shown here is derived from an EMBL/GenBank/DDBJ whole genome shotgun (WGS) entry which is preliminary data.</text>
</comment>
<organism evidence="1 2">
    <name type="scientific">Populus alba x Populus x berolinensis</name>
    <dbReference type="NCBI Taxonomy" id="444605"/>
    <lineage>
        <taxon>Eukaryota</taxon>
        <taxon>Viridiplantae</taxon>
        <taxon>Streptophyta</taxon>
        <taxon>Embryophyta</taxon>
        <taxon>Tracheophyta</taxon>
        <taxon>Spermatophyta</taxon>
        <taxon>Magnoliopsida</taxon>
        <taxon>eudicotyledons</taxon>
        <taxon>Gunneridae</taxon>
        <taxon>Pentapetalae</taxon>
        <taxon>rosids</taxon>
        <taxon>fabids</taxon>
        <taxon>Malpighiales</taxon>
        <taxon>Salicaceae</taxon>
        <taxon>Saliceae</taxon>
        <taxon>Populus</taxon>
    </lineage>
</organism>
<keyword evidence="2" id="KW-1185">Reference proteome</keyword>
<dbReference type="EMBL" id="JAQIZT010000015">
    <property type="protein sequence ID" value="KAJ6969898.1"/>
    <property type="molecule type" value="Genomic_DNA"/>
</dbReference>
<gene>
    <name evidence="1" type="ORF">NC653_034453</name>
</gene>
<evidence type="ECO:0000313" key="1">
    <source>
        <dbReference type="EMBL" id="KAJ6969898.1"/>
    </source>
</evidence>
<dbReference type="Proteomes" id="UP001164929">
    <property type="component" value="Chromosome 15"/>
</dbReference>
<evidence type="ECO:0000313" key="2">
    <source>
        <dbReference type="Proteomes" id="UP001164929"/>
    </source>
</evidence>
<protein>
    <submittedName>
        <fullName evidence="1">Uncharacterized protein</fullName>
    </submittedName>
</protein>
<dbReference type="AlphaFoldDB" id="A0AAD6LMK3"/>
<accession>A0AAD6LMK3</accession>
<proteinExistence type="predicted"/>